<feature type="non-terminal residue" evidence="1">
    <location>
        <position position="46"/>
    </location>
</feature>
<sequence length="46" mass="4943">ENGGLRANVSQRFSDIHQIVTDPVQAVNNAVDEVSSLLNKFQGTSS</sequence>
<organism evidence="1">
    <name type="scientific">Nothobranchius pienaari</name>
    <dbReference type="NCBI Taxonomy" id="704102"/>
    <lineage>
        <taxon>Eukaryota</taxon>
        <taxon>Metazoa</taxon>
        <taxon>Chordata</taxon>
        <taxon>Craniata</taxon>
        <taxon>Vertebrata</taxon>
        <taxon>Euteleostomi</taxon>
        <taxon>Actinopterygii</taxon>
        <taxon>Neopterygii</taxon>
        <taxon>Teleostei</taxon>
        <taxon>Neoteleostei</taxon>
        <taxon>Acanthomorphata</taxon>
        <taxon>Ovalentaria</taxon>
        <taxon>Atherinomorphae</taxon>
        <taxon>Cyprinodontiformes</taxon>
        <taxon>Nothobranchiidae</taxon>
        <taxon>Nothobranchius</taxon>
    </lineage>
</organism>
<reference evidence="1" key="1">
    <citation type="submission" date="2016-05" db="EMBL/GenBank/DDBJ databases">
        <authorList>
            <person name="Lavstsen T."/>
            <person name="Jespersen J.S."/>
        </authorList>
    </citation>
    <scope>NUCLEOTIDE SEQUENCE</scope>
    <source>
        <tissue evidence="1">Brain</tissue>
    </source>
</reference>
<accession>A0A1A8MW76</accession>
<feature type="non-terminal residue" evidence="1">
    <location>
        <position position="1"/>
    </location>
</feature>
<gene>
    <name evidence="1" type="primary">CU306817.2</name>
</gene>
<evidence type="ECO:0000313" key="1">
    <source>
        <dbReference type="EMBL" id="SBR60882.1"/>
    </source>
</evidence>
<dbReference type="AlphaFoldDB" id="A0A1A8MW76"/>
<dbReference type="EMBL" id="HAEF01019723">
    <property type="protein sequence ID" value="SBR60882.1"/>
    <property type="molecule type" value="Transcribed_RNA"/>
</dbReference>
<name>A0A1A8MW76_9TELE</name>
<reference evidence="1" key="2">
    <citation type="submission" date="2016-06" db="EMBL/GenBank/DDBJ databases">
        <title>The genome of a short-lived fish provides insights into sex chromosome evolution and the genetic control of aging.</title>
        <authorList>
            <person name="Reichwald K."/>
            <person name="Felder M."/>
            <person name="Petzold A."/>
            <person name="Koch P."/>
            <person name="Groth M."/>
            <person name="Platzer M."/>
        </authorList>
    </citation>
    <scope>NUCLEOTIDE SEQUENCE</scope>
    <source>
        <tissue evidence="1">Brain</tissue>
    </source>
</reference>
<proteinExistence type="predicted"/>
<protein>
    <submittedName>
        <fullName evidence="1">Uncharacterized protein</fullName>
    </submittedName>
</protein>